<reference evidence="9 10" key="1">
    <citation type="submission" date="2016-07" db="EMBL/GenBank/DDBJ databases">
        <title>Genomic analysis of zinc-resistant bacterium Mucilaginibacter pedocola TBZ30.</title>
        <authorList>
            <person name="Huang J."/>
            <person name="Tang J."/>
        </authorList>
    </citation>
    <scope>NUCLEOTIDE SEQUENCE [LARGE SCALE GENOMIC DNA]</scope>
    <source>
        <strain evidence="9 10">TBZ30</strain>
    </source>
</reference>
<dbReference type="InterPro" id="IPR003423">
    <property type="entry name" value="OMP_efflux"/>
</dbReference>
<feature type="coiled-coil region" evidence="8">
    <location>
        <begin position="155"/>
        <end position="216"/>
    </location>
</feature>
<comment type="subcellular location">
    <subcellularLocation>
        <location evidence="1">Cell outer membrane</location>
    </subcellularLocation>
</comment>
<evidence type="ECO:0000313" key="9">
    <source>
        <dbReference type="EMBL" id="OOQ58932.1"/>
    </source>
</evidence>
<keyword evidence="5" id="KW-0812">Transmembrane</keyword>
<comment type="similarity">
    <text evidence="2">Belongs to the outer membrane factor (OMF) (TC 1.B.17) family.</text>
</comment>
<dbReference type="Gene3D" id="1.20.1600.10">
    <property type="entry name" value="Outer membrane efflux proteins (OEP)"/>
    <property type="match status" value="1"/>
</dbReference>
<evidence type="ECO:0000313" key="10">
    <source>
        <dbReference type="Proteomes" id="UP000189739"/>
    </source>
</evidence>
<keyword evidence="8" id="KW-0175">Coiled coil</keyword>
<comment type="caution">
    <text evidence="9">The sequence shown here is derived from an EMBL/GenBank/DDBJ whole genome shotgun (WGS) entry which is preliminary data.</text>
</comment>
<dbReference type="GO" id="GO:0015562">
    <property type="term" value="F:efflux transmembrane transporter activity"/>
    <property type="evidence" value="ECO:0007669"/>
    <property type="project" value="InterPro"/>
</dbReference>
<dbReference type="Proteomes" id="UP000189739">
    <property type="component" value="Unassembled WGS sequence"/>
</dbReference>
<organism evidence="9 10">
    <name type="scientific">Mucilaginibacter pedocola</name>
    <dbReference type="NCBI Taxonomy" id="1792845"/>
    <lineage>
        <taxon>Bacteria</taxon>
        <taxon>Pseudomonadati</taxon>
        <taxon>Bacteroidota</taxon>
        <taxon>Sphingobacteriia</taxon>
        <taxon>Sphingobacteriales</taxon>
        <taxon>Sphingobacteriaceae</taxon>
        <taxon>Mucilaginibacter</taxon>
    </lineage>
</organism>
<dbReference type="InterPro" id="IPR051906">
    <property type="entry name" value="TolC-like"/>
</dbReference>
<dbReference type="PANTHER" id="PTHR30026:SF20">
    <property type="entry name" value="OUTER MEMBRANE PROTEIN TOLC"/>
    <property type="match status" value="1"/>
</dbReference>
<evidence type="ECO:0008006" key="11">
    <source>
        <dbReference type="Google" id="ProtNLM"/>
    </source>
</evidence>
<protein>
    <recommendedName>
        <fullName evidence="11">Transporter</fullName>
    </recommendedName>
</protein>
<keyword evidence="4" id="KW-1134">Transmembrane beta strand</keyword>
<evidence type="ECO:0000256" key="7">
    <source>
        <dbReference type="ARBA" id="ARBA00023237"/>
    </source>
</evidence>
<evidence type="ECO:0000256" key="1">
    <source>
        <dbReference type="ARBA" id="ARBA00004442"/>
    </source>
</evidence>
<accession>A0A1S9PD66</accession>
<dbReference type="SUPFAM" id="SSF56954">
    <property type="entry name" value="Outer membrane efflux proteins (OEP)"/>
    <property type="match status" value="1"/>
</dbReference>
<dbReference type="PANTHER" id="PTHR30026">
    <property type="entry name" value="OUTER MEMBRANE PROTEIN TOLC"/>
    <property type="match status" value="1"/>
</dbReference>
<dbReference type="Pfam" id="PF02321">
    <property type="entry name" value="OEP"/>
    <property type="match status" value="2"/>
</dbReference>
<evidence type="ECO:0000256" key="6">
    <source>
        <dbReference type="ARBA" id="ARBA00023136"/>
    </source>
</evidence>
<proteinExistence type="inferred from homology"/>
<keyword evidence="7" id="KW-0998">Cell outer membrane</keyword>
<name>A0A1S9PD66_9SPHI</name>
<keyword evidence="10" id="KW-1185">Reference proteome</keyword>
<keyword evidence="3" id="KW-0813">Transport</keyword>
<evidence type="ECO:0000256" key="3">
    <source>
        <dbReference type="ARBA" id="ARBA00022448"/>
    </source>
</evidence>
<gene>
    <name evidence="9" type="ORF">BC343_08860</name>
</gene>
<evidence type="ECO:0000256" key="4">
    <source>
        <dbReference type="ARBA" id="ARBA00022452"/>
    </source>
</evidence>
<dbReference type="AlphaFoldDB" id="A0A1S9PD66"/>
<evidence type="ECO:0000256" key="5">
    <source>
        <dbReference type="ARBA" id="ARBA00022692"/>
    </source>
</evidence>
<dbReference type="GO" id="GO:0015288">
    <property type="term" value="F:porin activity"/>
    <property type="evidence" value="ECO:0007669"/>
    <property type="project" value="TreeGrafter"/>
</dbReference>
<evidence type="ECO:0000256" key="8">
    <source>
        <dbReference type="SAM" id="Coils"/>
    </source>
</evidence>
<dbReference type="EMBL" id="MBTF01000023">
    <property type="protein sequence ID" value="OOQ58932.1"/>
    <property type="molecule type" value="Genomic_DNA"/>
</dbReference>
<dbReference type="STRING" id="1792845.BC343_08860"/>
<dbReference type="GO" id="GO:1990281">
    <property type="term" value="C:efflux pump complex"/>
    <property type="evidence" value="ECO:0007669"/>
    <property type="project" value="TreeGrafter"/>
</dbReference>
<evidence type="ECO:0000256" key="2">
    <source>
        <dbReference type="ARBA" id="ARBA00007613"/>
    </source>
</evidence>
<dbReference type="GO" id="GO:0009279">
    <property type="term" value="C:cell outer membrane"/>
    <property type="evidence" value="ECO:0007669"/>
    <property type="project" value="UniProtKB-SubCell"/>
</dbReference>
<sequence length="476" mass="52574">MPINFTKKISGALALCFATNMLSYGQTKISLAQAIDSALSRNIEVRQAQFNQSISDENLKLAKGAQLPTLNGSVATYRLFGRAVDPTTYQYAGTRATVAQGNLFADVTLFQGFAKMNEVKQNKYLLEANKSNVAKVKNDLTLAVLYTYLRALTNRDLLTASKQQLAIAKEELERQQKFFKVGQKTLADLSQAKSQVANAEANQTNAQNELERAYLTLAHFMERSDNTPFVLIDPPKSELDKLNTANTVPQVYERALQTNPDILIAVNRRMAYEKGVMVAQGRRSPTLSFGAGLSTSYSSNQSTLVATQVTGTVPIGVVSNTNATVVAPVYQTQAIPFADQLSNNFNQIVGLSLYIPISNGNRTNINVRKAKLDYQNALANEELTKNNLNKTIAEAVWDVHATQKKYSAAQVTFKSAVDAFRVIRDRYSVGLVNSLDINIAETDRNVAEFALIQTKYDLILKSKLIDYYLGNKISFE</sequence>
<keyword evidence="6" id="KW-0472">Membrane</keyword>